<dbReference type="FunFam" id="1.20.140.40:FF:000008">
    <property type="entry name" value="Invertase/pectin methylesterase inhibitor family protein"/>
    <property type="match status" value="1"/>
</dbReference>
<name>A0A5C7IQR6_9ROSI</name>
<dbReference type="Pfam" id="PF04043">
    <property type="entry name" value="PMEI"/>
    <property type="match status" value="1"/>
</dbReference>
<evidence type="ECO:0000256" key="3">
    <source>
        <dbReference type="ARBA" id="ARBA00038471"/>
    </source>
</evidence>
<dbReference type="AlphaFoldDB" id="A0A5C7IQR6"/>
<sequence length="185" mass="20358">MVSFKSYFFQASIVLVLLFMIMTPSLARLHVQVSSGEINDICSKTFNPSYCVELLKSTPKTATADLKGLAKIILDLARSNATKTLDHIHSLIPKTTDHRLKESYQACSEHYDNAIGDLDKAESDFKQGDYFGMNIQASGALDEAGDCHDENEGLPADPSLRKGNQDLEYICEIILVVANLLKGSN</sequence>
<gene>
    <name evidence="6" type="ORF">EZV62_000017</name>
</gene>
<evidence type="ECO:0000256" key="1">
    <source>
        <dbReference type="ARBA" id="ARBA00022729"/>
    </source>
</evidence>
<dbReference type="PANTHER" id="PTHR36710">
    <property type="entry name" value="PECTINESTERASE INHIBITOR-LIKE"/>
    <property type="match status" value="1"/>
</dbReference>
<proteinExistence type="inferred from homology"/>
<organism evidence="6 7">
    <name type="scientific">Acer yangbiense</name>
    <dbReference type="NCBI Taxonomy" id="1000413"/>
    <lineage>
        <taxon>Eukaryota</taxon>
        <taxon>Viridiplantae</taxon>
        <taxon>Streptophyta</taxon>
        <taxon>Embryophyta</taxon>
        <taxon>Tracheophyta</taxon>
        <taxon>Spermatophyta</taxon>
        <taxon>Magnoliopsida</taxon>
        <taxon>eudicotyledons</taxon>
        <taxon>Gunneridae</taxon>
        <taxon>Pentapetalae</taxon>
        <taxon>rosids</taxon>
        <taxon>malvids</taxon>
        <taxon>Sapindales</taxon>
        <taxon>Sapindaceae</taxon>
        <taxon>Hippocastanoideae</taxon>
        <taxon>Acereae</taxon>
        <taxon>Acer</taxon>
    </lineage>
</organism>
<keyword evidence="2" id="KW-1015">Disulfide bond</keyword>
<dbReference type="InterPro" id="IPR035513">
    <property type="entry name" value="Invertase/methylesterase_inhib"/>
</dbReference>
<dbReference type="GO" id="GO:0046910">
    <property type="term" value="F:pectinesterase inhibitor activity"/>
    <property type="evidence" value="ECO:0007669"/>
    <property type="project" value="InterPro"/>
</dbReference>
<accession>A0A5C7IQR6</accession>
<feature type="domain" description="Pectinesterase inhibitor" evidence="5">
    <location>
        <begin position="33"/>
        <end position="177"/>
    </location>
</feature>
<evidence type="ECO:0000256" key="4">
    <source>
        <dbReference type="SAM" id="SignalP"/>
    </source>
</evidence>
<evidence type="ECO:0000259" key="5">
    <source>
        <dbReference type="SMART" id="SM00856"/>
    </source>
</evidence>
<keyword evidence="1 4" id="KW-0732">Signal</keyword>
<dbReference type="OrthoDB" id="764172at2759"/>
<protein>
    <recommendedName>
        <fullName evidence="5">Pectinesterase inhibitor domain-containing protein</fullName>
    </recommendedName>
</protein>
<dbReference type="CDD" id="cd15797">
    <property type="entry name" value="PMEI"/>
    <property type="match status" value="1"/>
</dbReference>
<dbReference type="SUPFAM" id="SSF101148">
    <property type="entry name" value="Plant invertase/pectin methylesterase inhibitor"/>
    <property type="match status" value="1"/>
</dbReference>
<reference evidence="7" key="1">
    <citation type="journal article" date="2019" name="Gigascience">
        <title>De novo genome assembly of the endangered Acer yangbiense, a plant species with extremely small populations endemic to Yunnan Province, China.</title>
        <authorList>
            <person name="Yang J."/>
            <person name="Wariss H.M."/>
            <person name="Tao L."/>
            <person name="Zhang R."/>
            <person name="Yun Q."/>
            <person name="Hollingsworth P."/>
            <person name="Dao Z."/>
            <person name="Luo G."/>
            <person name="Guo H."/>
            <person name="Ma Y."/>
            <person name="Sun W."/>
        </authorList>
    </citation>
    <scope>NUCLEOTIDE SEQUENCE [LARGE SCALE GENOMIC DNA]</scope>
    <source>
        <strain evidence="7">cv. Malutang</strain>
    </source>
</reference>
<feature type="signal peptide" evidence="4">
    <location>
        <begin position="1"/>
        <end position="27"/>
    </location>
</feature>
<evidence type="ECO:0000256" key="2">
    <source>
        <dbReference type="ARBA" id="ARBA00023157"/>
    </source>
</evidence>
<evidence type="ECO:0000313" key="6">
    <source>
        <dbReference type="EMBL" id="TXG71438.1"/>
    </source>
</evidence>
<dbReference type="EMBL" id="VAHF01000001">
    <property type="protein sequence ID" value="TXG71438.1"/>
    <property type="molecule type" value="Genomic_DNA"/>
</dbReference>
<dbReference type="Proteomes" id="UP000323000">
    <property type="component" value="Chromosome 1"/>
</dbReference>
<dbReference type="InterPro" id="IPR034086">
    <property type="entry name" value="PMEI_plant"/>
</dbReference>
<dbReference type="NCBIfam" id="TIGR01614">
    <property type="entry name" value="PME_inhib"/>
    <property type="match status" value="1"/>
</dbReference>
<evidence type="ECO:0000313" key="7">
    <source>
        <dbReference type="Proteomes" id="UP000323000"/>
    </source>
</evidence>
<comment type="similarity">
    <text evidence="3">Belongs to the PMEI family.</text>
</comment>
<dbReference type="Gene3D" id="1.20.140.40">
    <property type="entry name" value="Invertase/pectin methylesterase inhibitor family protein"/>
    <property type="match status" value="1"/>
</dbReference>
<dbReference type="InterPro" id="IPR052421">
    <property type="entry name" value="PCW_Enzyme_Inhibitor"/>
</dbReference>
<feature type="chain" id="PRO_5022895156" description="Pectinesterase inhibitor domain-containing protein" evidence="4">
    <location>
        <begin position="28"/>
        <end position="185"/>
    </location>
</feature>
<dbReference type="SMART" id="SM00856">
    <property type="entry name" value="PMEI"/>
    <property type="match status" value="1"/>
</dbReference>
<dbReference type="PANTHER" id="PTHR36710:SF4">
    <property type="entry name" value="PLANT INVERTASE_PECTIN METHYLESTERASE INHIBITOR SUPERFAMILY PROTEIN"/>
    <property type="match status" value="1"/>
</dbReference>
<comment type="caution">
    <text evidence="6">The sequence shown here is derived from an EMBL/GenBank/DDBJ whole genome shotgun (WGS) entry which is preliminary data.</text>
</comment>
<keyword evidence="7" id="KW-1185">Reference proteome</keyword>
<dbReference type="InterPro" id="IPR006501">
    <property type="entry name" value="Pectinesterase_inhib_dom"/>
</dbReference>